<dbReference type="SMART" id="SM00382">
    <property type="entry name" value="AAA"/>
    <property type="match status" value="2"/>
</dbReference>
<evidence type="ECO:0000256" key="1">
    <source>
        <dbReference type="ARBA" id="ARBA00022448"/>
    </source>
</evidence>
<keyword evidence="11" id="KW-1185">Reference proteome</keyword>
<dbReference type="InterPro" id="IPR003593">
    <property type="entry name" value="AAA+_ATPase"/>
</dbReference>
<evidence type="ECO:0000313" key="10">
    <source>
        <dbReference type="EMBL" id="UGS33869.1"/>
    </source>
</evidence>
<dbReference type="InterPro" id="IPR003439">
    <property type="entry name" value="ABC_transporter-like_ATP-bd"/>
</dbReference>
<organism evidence="10 11">
    <name type="scientific">Capillimicrobium parvum</name>
    <dbReference type="NCBI Taxonomy" id="2884022"/>
    <lineage>
        <taxon>Bacteria</taxon>
        <taxon>Bacillati</taxon>
        <taxon>Actinomycetota</taxon>
        <taxon>Thermoleophilia</taxon>
        <taxon>Solirubrobacterales</taxon>
        <taxon>Capillimicrobiaceae</taxon>
        <taxon>Capillimicrobium</taxon>
    </lineage>
</organism>
<evidence type="ECO:0000256" key="5">
    <source>
        <dbReference type="ARBA" id="ARBA00022741"/>
    </source>
</evidence>
<feature type="domain" description="ABC transporter" evidence="9">
    <location>
        <begin position="288"/>
        <end position="530"/>
    </location>
</feature>
<dbReference type="SUPFAM" id="SSF52540">
    <property type="entry name" value="P-loop containing nucleoside triphosphate hydrolases"/>
    <property type="match status" value="2"/>
</dbReference>
<evidence type="ECO:0000256" key="3">
    <source>
        <dbReference type="ARBA" id="ARBA00022597"/>
    </source>
</evidence>
<dbReference type="GO" id="GO:0005524">
    <property type="term" value="F:ATP binding"/>
    <property type="evidence" value="ECO:0007669"/>
    <property type="project" value="UniProtKB-KW"/>
</dbReference>
<accession>A0A9E7BYU5</accession>
<keyword evidence="5" id="KW-0547">Nucleotide-binding</keyword>
<dbReference type="InterPro" id="IPR050107">
    <property type="entry name" value="ABC_carbohydrate_import_ATPase"/>
</dbReference>
<dbReference type="PANTHER" id="PTHR43790:SF3">
    <property type="entry name" value="D-ALLOSE IMPORT ATP-BINDING PROTEIN ALSA-RELATED"/>
    <property type="match status" value="1"/>
</dbReference>
<feature type="domain" description="ABC transporter" evidence="9">
    <location>
        <begin position="19"/>
        <end position="273"/>
    </location>
</feature>
<keyword evidence="3" id="KW-0762">Sugar transport</keyword>
<dbReference type="KEGG" id="sbae:DSM104329_00234"/>
<evidence type="ECO:0000256" key="4">
    <source>
        <dbReference type="ARBA" id="ARBA00022737"/>
    </source>
</evidence>
<evidence type="ECO:0000259" key="9">
    <source>
        <dbReference type="PROSITE" id="PS50893"/>
    </source>
</evidence>
<dbReference type="PROSITE" id="PS50893">
    <property type="entry name" value="ABC_TRANSPORTER_2"/>
    <property type="match status" value="2"/>
</dbReference>
<name>A0A9E7BYU5_9ACTN</name>
<keyword evidence="7" id="KW-1278">Translocase</keyword>
<evidence type="ECO:0000256" key="8">
    <source>
        <dbReference type="ARBA" id="ARBA00023136"/>
    </source>
</evidence>
<dbReference type="Gene3D" id="3.40.50.300">
    <property type="entry name" value="P-loop containing nucleotide triphosphate hydrolases"/>
    <property type="match status" value="2"/>
</dbReference>
<evidence type="ECO:0000313" key="11">
    <source>
        <dbReference type="Proteomes" id="UP001162834"/>
    </source>
</evidence>
<dbReference type="AlphaFoldDB" id="A0A9E7BYU5"/>
<dbReference type="InterPro" id="IPR017871">
    <property type="entry name" value="ABC_transporter-like_CS"/>
</dbReference>
<dbReference type="PROSITE" id="PS00211">
    <property type="entry name" value="ABC_TRANSPORTER_1"/>
    <property type="match status" value="1"/>
</dbReference>
<keyword evidence="8" id="KW-0472">Membrane</keyword>
<dbReference type="PANTHER" id="PTHR43790">
    <property type="entry name" value="CARBOHYDRATE TRANSPORT ATP-BINDING PROTEIN MG119-RELATED"/>
    <property type="match status" value="1"/>
</dbReference>
<keyword evidence="1" id="KW-0813">Transport</keyword>
<proteinExistence type="predicted"/>
<evidence type="ECO:0000256" key="2">
    <source>
        <dbReference type="ARBA" id="ARBA00022475"/>
    </source>
</evidence>
<evidence type="ECO:0000256" key="7">
    <source>
        <dbReference type="ARBA" id="ARBA00022967"/>
    </source>
</evidence>
<keyword evidence="2" id="KW-1003">Cell membrane</keyword>
<keyword evidence="6 10" id="KW-0067">ATP-binding</keyword>
<dbReference type="CDD" id="cd03215">
    <property type="entry name" value="ABC_Carb_Monos_II"/>
    <property type="match status" value="1"/>
</dbReference>
<reference evidence="10" key="1">
    <citation type="journal article" date="2022" name="Int. J. Syst. Evol. Microbiol.">
        <title>Pseudomonas aegrilactucae sp. nov. and Pseudomonas morbosilactucae sp. nov., pathogens causing bacterial rot of lettuce in Japan.</title>
        <authorList>
            <person name="Sawada H."/>
            <person name="Fujikawa T."/>
            <person name="Satou M."/>
        </authorList>
    </citation>
    <scope>NUCLEOTIDE SEQUENCE</scope>
    <source>
        <strain evidence="10">0166_1</strain>
    </source>
</reference>
<dbReference type="InterPro" id="IPR027417">
    <property type="entry name" value="P-loop_NTPase"/>
</dbReference>
<protein>
    <submittedName>
        <fullName evidence="10">Ribose import ATP-binding protein RbsA</fullName>
    </submittedName>
</protein>
<dbReference type="Proteomes" id="UP001162834">
    <property type="component" value="Chromosome"/>
</dbReference>
<dbReference type="GO" id="GO:0016887">
    <property type="term" value="F:ATP hydrolysis activity"/>
    <property type="evidence" value="ECO:0007669"/>
    <property type="project" value="InterPro"/>
</dbReference>
<dbReference type="EMBL" id="CP087164">
    <property type="protein sequence ID" value="UGS33869.1"/>
    <property type="molecule type" value="Genomic_DNA"/>
</dbReference>
<gene>
    <name evidence="10" type="primary">rbsA_3</name>
    <name evidence="10" type="ORF">DSM104329_00234</name>
</gene>
<keyword evidence="4" id="KW-0677">Repeat</keyword>
<dbReference type="Pfam" id="PF00005">
    <property type="entry name" value="ABC_tran"/>
    <property type="match status" value="2"/>
</dbReference>
<dbReference type="CDD" id="cd03216">
    <property type="entry name" value="ABC_Carb_Monos_I"/>
    <property type="match status" value="1"/>
</dbReference>
<sequence>MTSSVVAGGISCPPATPALSVREVTKVFGVMKALDRASVDVYPGEIVGLLGSNGSGKSTLIKILAGFHQADGGEVRVDGEPIVLAAGLEARDHGLRFVHQDLGLISSLTVLENLLIGSISTDRSLTIAWRSERRRARGLFEQYRLQVDPDALVEELPPIKRAMLAIVRAVADFPSAAVDDQGAPGDRVTRGHGVLVLDEPTVFLSGPERALLFDLVRRLSADGVGVLFVSHDLEEIRELCDRVVVLRDGQVCGNACLEDVDDEAIVRLIVGREVAQFAKEPRNGSGVARGLSVEVRGLSGPGVVDIDLTIGEGEILGVTGLSGSGFEAVPYLLYGALPADAGHLVIDGVEHDLSAFSPDAAIDAGMVLVPADRPADAVVADLTLADNISLPVLSKFVSGGRLRNRDMKQACLELLRRFRVKPADPQALMGALSGGNQQRAVLAKWLHLDPRMMLLDEPTQGVDVGARQDILRMLRAAADSGVAIVCASSDHDQLAVLCDRVIVFRNGRPRRELVGDDLTKHHISEAGLRA</sequence>
<evidence type="ECO:0000256" key="6">
    <source>
        <dbReference type="ARBA" id="ARBA00022840"/>
    </source>
</evidence>